<feature type="compositionally biased region" description="Gly residues" evidence="1">
    <location>
        <begin position="61"/>
        <end position="70"/>
    </location>
</feature>
<feature type="region of interest" description="Disordered" evidence="1">
    <location>
        <begin position="1"/>
        <end position="159"/>
    </location>
</feature>
<reference evidence="2" key="1">
    <citation type="submission" date="2023-10" db="EMBL/GenBank/DDBJ databases">
        <authorList>
            <person name="Chen Y."/>
            <person name="Shah S."/>
            <person name="Dougan E. K."/>
            <person name="Thang M."/>
            <person name="Chan C."/>
        </authorList>
    </citation>
    <scope>NUCLEOTIDE SEQUENCE [LARGE SCALE GENOMIC DNA]</scope>
</reference>
<comment type="caution">
    <text evidence="2">The sequence shown here is derived from an EMBL/GenBank/DDBJ whole genome shotgun (WGS) entry which is preliminary data.</text>
</comment>
<gene>
    <name evidence="2" type="ORF">PCOR1329_LOCUS17190</name>
</gene>
<feature type="compositionally biased region" description="Low complexity" evidence="1">
    <location>
        <begin position="130"/>
        <end position="159"/>
    </location>
</feature>
<name>A0ABN9R494_9DINO</name>
<evidence type="ECO:0000313" key="2">
    <source>
        <dbReference type="EMBL" id="CAK0813178.1"/>
    </source>
</evidence>
<organism evidence="2 3">
    <name type="scientific">Prorocentrum cordatum</name>
    <dbReference type="NCBI Taxonomy" id="2364126"/>
    <lineage>
        <taxon>Eukaryota</taxon>
        <taxon>Sar</taxon>
        <taxon>Alveolata</taxon>
        <taxon>Dinophyceae</taxon>
        <taxon>Prorocentrales</taxon>
        <taxon>Prorocentraceae</taxon>
        <taxon>Prorocentrum</taxon>
    </lineage>
</organism>
<sequence length="195" mass="20282">MPFRRALRLAPGAASRRPRWTRPPRASPRRIPEEADELQAAGSLRGVGGHERPRGSAPRPLGGGALGGTGPPANARRRQRPARPSSAGRQPTPSLLPEPKSSPAPGLSSAPPRGRAANPRSSGTRLKSLSAAFKEASPPSSFSSSLASPSPPLEESSSVVEESRPRWACLCSPASCCAAERNGATTPRGAFTSRC</sequence>
<feature type="compositionally biased region" description="Low complexity" evidence="1">
    <location>
        <begin position="103"/>
        <end position="112"/>
    </location>
</feature>
<dbReference type="EMBL" id="CAUYUJ010005316">
    <property type="protein sequence ID" value="CAK0813178.1"/>
    <property type="molecule type" value="Genomic_DNA"/>
</dbReference>
<evidence type="ECO:0000256" key="1">
    <source>
        <dbReference type="SAM" id="MobiDB-lite"/>
    </source>
</evidence>
<keyword evidence="3" id="KW-1185">Reference proteome</keyword>
<accession>A0ABN9R494</accession>
<proteinExistence type="predicted"/>
<evidence type="ECO:0000313" key="3">
    <source>
        <dbReference type="Proteomes" id="UP001189429"/>
    </source>
</evidence>
<protein>
    <submittedName>
        <fullName evidence="2">Uncharacterized protein</fullName>
    </submittedName>
</protein>
<dbReference type="Proteomes" id="UP001189429">
    <property type="component" value="Unassembled WGS sequence"/>
</dbReference>